<protein>
    <submittedName>
        <fullName evidence="2">Uncharacterized protein</fullName>
    </submittedName>
</protein>
<feature type="non-terminal residue" evidence="2">
    <location>
        <position position="1"/>
    </location>
</feature>
<evidence type="ECO:0000256" key="1">
    <source>
        <dbReference type="SAM" id="Phobius"/>
    </source>
</evidence>
<sequence length="112" mass="13121">RSQLCHFDDLMTLLSSSYRARGHRKQIGAPDEPGAPLFVVLFFALFFFFLYRGGGGNARIAVKRWRKCGGMGFRSARMTMTLIAYFVQRYRVISGVHRWFMYHHLRHMSRAE</sequence>
<keyword evidence="1" id="KW-0812">Transmembrane</keyword>
<organism evidence="2 3">
    <name type="scientific">Cyphomyrmex costatus</name>
    <dbReference type="NCBI Taxonomy" id="456900"/>
    <lineage>
        <taxon>Eukaryota</taxon>
        <taxon>Metazoa</taxon>
        <taxon>Ecdysozoa</taxon>
        <taxon>Arthropoda</taxon>
        <taxon>Hexapoda</taxon>
        <taxon>Insecta</taxon>
        <taxon>Pterygota</taxon>
        <taxon>Neoptera</taxon>
        <taxon>Endopterygota</taxon>
        <taxon>Hymenoptera</taxon>
        <taxon>Apocrita</taxon>
        <taxon>Aculeata</taxon>
        <taxon>Formicoidea</taxon>
        <taxon>Formicidae</taxon>
        <taxon>Myrmicinae</taxon>
        <taxon>Cyphomyrmex</taxon>
    </lineage>
</organism>
<accession>A0A151INB9</accession>
<dbReference type="AlphaFoldDB" id="A0A151INB9"/>
<evidence type="ECO:0000313" key="2">
    <source>
        <dbReference type="EMBL" id="KYN06964.1"/>
    </source>
</evidence>
<keyword evidence="3" id="KW-1185">Reference proteome</keyword>
<proteinExistence type="predicted"/>
<dbReference type="Proteomes" id="UP000078542">
    <property type="component" value="Unassembled WGS sequence"/>
</dbReference>
<keyword evidence="1" id="KW-1133">Transmembrane helix</keyword>
<name>A0A151INB9_9HYME</name>
<keyword evidence="1" id="KW-0472">Membrane</keyword>
<evidence type="ECO:0000313" key="3">
    <source>
        <dbReference type="Proteomes" id="UP000078542"/>
    </source>
</evidence>
<feature type="transmembrane region" description="Helical" evidence="1">
    <location>
        <begin position="34"/>
        <end position="51"/>
    </location>
</feature>
<gene>
    <name evidence="2" type="ORF">ALC62_02087</name>
</gene>
<reference evidence="2 3" key="1">
    <citation type="submission" date="2016-03" db="EMBL/GenBank/DDBJ databases">
        <title>Cyphomyrmex costatus WGS genome.</title>
        <authorList>
            <person name="Nygaard S."/>
            <person name="Hu H."/>
            <person name="Boomsma J."/>
            <person name="Zhang G."/>
        </authorList>
    </citation>
    <scope>NUCLEOTIDE SEQUENCE [LARGE SCALE GENOMIC DNA]</scope>
    <source>
        <strain evidence="2">MS0001</strain>
        <tissue evidence="2">Whole body</tissue>
    </source>
</reference>
<dbReference type="EMBL" id="KQ976940">
    <property type="protein sequence ID" value="KYN06964.1"/>
    <property type="molecule type" value="Genomic_DNA"/>
</dbReference>